<dbReference type="Proteomes" id="UP000440578">
    <property type="component" value="Unassembled WGS sequence"/>
</dbReference>
<proteinExistence type="predicted"/>
<accession>A0A6A4VEN1</accession>
<protein>
    <submittedName>
        <fullName evidence="1">Uncharacterized protein</fullName>
    </submittedName>
</protein>
<sequence>MWVSDSKLTVTKLTPELLSPGQGTPDQIVDADLGPEYTELIPVADMKGLTSAKKKMAAMAAGPDSALRMLSADDPTEELPESITPDNVDDLYQPGLPFFDAEEVANSISTDNIQAVLEKLREEEDGDEDQSGMGGMSPKMCTMLKKVLSNASKLIFNDDDDDASILGEKSGTELGSLPPCIIGRLSAPVVSDKALPDQKVAIVSGLSNVKPTQLKMLSKRNCHGLVREAIAASKPTGDLMVEQAEMIGMAASCMDSADIRRLDMLAFDSLKMYFKVSTYEYYEKDIARIRF</sequence>
<name>A0A6A4VEN1_AMPAM</name>
<gene>
    <name evidence="1" type="ORF">FJT64_013557</name>
</gene>
<evidence type="ECO:0000313" key="2">
    <source>
        <dbReference type="Proteomes" id="UP000440578"/>
    </source>
</evidence>
<comment type="caution">
    <text evidence="1">The sequence shown here is derived from an EMBL/GenBank/DDBJ whole genome shotgun (WGS) entry which is preliminary data.</text>
</comment>
<dbReference type="EMBL" id="VIIS01002138">
    <property type="protein sequence ID" value="KAF0288041.1"/>
    <property type="molecule type" value="Genomic_DNA"/>
</dbReference>
<dbReference type="AlphaFoldDB" id="A0A6A4VEN1"/>
<keyword evidence="2" id="KW-1185">Reference proteome</keyword>
<reference evidence="1 2" key="1">
    <citation type="submission" date="2019-07" db="EMBL/GenBank/DDBJ databases">
        <title>Draft genome assembly of a fouling barnacle, Amphibalanus amphitrite (Darwin, 1854): The first reference genome for Thecostraca.</title>
        <authorList>
            <person name="Kim W."/>
        </authorList>
    </citation>
    <scope>NUCLEOTIDE SEQUENCE [LARGE SCALE GENOMIC DNA]</scope>
    <source>
        <strain evidence="1">SNU_AA5</strain>
        <tissue evidence="1">Soma without cirri and trophi</tissue>
    </source>
</reference>
<organism evidence="1 2">
    <name type="scientific">Amphibalanus amphitrite</name>
    <name type="common">Striped barnacle</name>
    <name type="synonym">Balanus amphitrite</name>
    <dbReference type="NCBI Taxonomy" id="1232801"/>
    <lineage>
        <taxon>Eukaryota</taxon>
        <taxon>Metazoa</taxon>
        <taxon>Ecdysozoa</taxon>
        <taxon>Arthropoda</taxon>
        <taxon>Crustacea</taxon>
        <taxon>Multicrustacea</taxon>
        <taxon>Cirripedia</taxon>
        <taxon>Thoracica</taxon>
        <taxon>Thoracicalcarea</taxon>
        <taxon>Balanomorpha</taxon>
        <taxon>Balanoidea</taxon>
        <taxon>Balanidae</taxon>
        <taxon>Amphibalaninae</taxon>
        <taxon>Amphibalanus</taxon>
    </lineage>
</organism>
<evidence type="ECO:0000313" key="1">
    <source>
        <dbReference type="EMBL" id="KAF0288041.1"/>
    </source>
</evidence>